<dbReference type="EC" id="3.1.3.3" evidence="4"/>
<dbReference type="Proteomes" id="UP000695000">
    <property type="component" value="Unplaced"/>
</dbReference>
<evidence type="ECO:0000256" key="3">
    <source>
        <dbReference type="ARBA" id="ARBA00009184"/>
    </source>
</evidence>
<accession>A0ABM1NBZ1</accession>
<evidence type="ECO:0000256" key="7">
    <source>
        <dbReference type="ARBA" id="ARBA00022723"/>
    </source>
</evidence>
<evidence type="ECO:0000256" key="10">
    <source>
        <dbReference type="ARBA" id="ARBA00023299"/>
    </source>
</evidence>
<evidence type="ECO:0000256" key="9">
    <source>
        <dbReference type="ARBA" id="ARBA00022842"/>
    </source>
</evidence>
<dbReference type="InterPro" id="IPR023214">
    <property type="entry name" value="HAD_sf"/>
</dbReference>
<dbReference type="PANTHER" id="PTHR43344">
    <property type="entry name" value="PHOSPHOSERINE PHOSPHATASE"/>
    <property type="match status" value="1"/>
</dbReference>
<dbReference type="InterPro" id="IPR050582">
    <property type="entry name" value="HAD-like_SerB"/>
</dbReference>
<sequence length="224" mass="24695">MVLSEIVKLMKVADCVCFDVDSTVIKEESIDELAKACGKESEIAELTKQAMGGKMPFEEAISRRLHIMKPSLEILNDFIENNPPNLTPGIKEVVDYFHANNIPVYLISGGFKSIIGPVAAKLNIPYTNIYANRLKFYHNGEFAGYEESSPTAKTGGKGFIIHDLKLTKNYKHVVLVGDGATDLEACPPADVFVGFGGNVIRENVRNKCNWYCTSFVDLAEALTK</sequence>
<evidence type="ECO:0000256" key="1">
    <source>
        <dbReference type="ARBA" id="ARBA00001946"/>
    </source>
</evidence>
<keyword evidence="10" id="KW-0718">Serine biosynthesis</keyword>
<keyword evidence="7" id="KW-0479">Metal-binding</keyword>
<comment type="cofactor">
    <cofactor evidence="1">
        <name>Mg(2+)</name>
        <dbReference type="ChEBI" id="CHEBI:18420"/>
    </cofactor>
</comment>
<dbReference type="InterPro" id="IPR004469">
    <property type="entry name" value="PSP"/>
</dbReference>
<proteinExistence type="inferred from homology"/>
<evidence type="ECO:0000256" key="6">
    <source>
        <dbReference type="ARBA" id="ARBA00022605"/>
    </source>
</evidence>
<organism evidence="12 13">
    <name type="scientific">Nicrophorus vespilloides</name>
    <name type="common">Boreal carrion beetle</name>
    <dbReference type="NCBI Taxonomy" id="110193"/>
    <lineage>
        <taxon>Eukaryota</taxon>
        <taxon>Metazoa</taxon>
        <taxon>Ecdysozoa</taxon>
        <taxon>Arthropoda</taxon>
        <taxon>Hexapoda</taxon>
        <taxon>Insecta</taxon>
        <taxon>Pterygota</taxon>
        <taxon>Neoptera</taxon>
        <taxon>Endopterygota</taxon>
        <taxon>Coleoptera</taxon>
        <taxon>Polyphaga</taxon>
        <taxon>Staphyliniformia</taxon>
        <taxon>Silphidae</taxon>
        <taxon>Nicrophorinae</taxon>
        <taxon>Nicrophorus</taxon>
    </lineage>
</organism>
<comment type="pathway">
    <text evidence="2">Amino-acid biosynthesis; L-serine biosynthesis; L-serine from 3-phospho-D-glycerate: step 3/3.</text>
</comment>
<dbReference type="PANTHER" id="PTHR43344:SF2">
    <property type="entry name" value="PHOSPHOSERINE PHOSPHATASE"/>
    <property type="match status" value="1"/>
</dbReference>
<evidence type="ECO:0000256" key="11">
    <source>
        <dbReference type="ARBA" id="ARBA00031693"/>
    </source>
</evidence>
<keyword evidence="12" id="KW-1185">Reference proteome</keyword>
<evidence type="ECO:0000256" key="8">
    <source>
        <dbReference type="ARBA" id="ARBA00022801"/>
    </source>
</evidence>
<dbReference type="Gene3D" id="3.40.50.1000">
    <property type="entry name" value="HAD superfamily/HAD-like"/>
    <property type="match status" value="1"/>
</dbReference>
<protein>
    <recommendedName>
        <fullName evidence="5">Phosphoserine phosphatase</fullName>
        <ecNumber evidence="4">3.1.3.3</ecNumber>
    </recommendedName>
    <alternativeName>
        <fullName evidence="11">O-phosphoserine phosphohydrolase</fullName>
    </alternativeName>
</protein>
<reference evidence="13" key="1">
    <citation type="submission" date="2025-08" db="UniProtKB">
        <authorList>
            <consortium name="RefSeq"/>
        </authorList>
    </citation>
    <scope>IDENTIFICATION</scope>
    <source>
        <tissue evidence="13">Whole Larva</tissue>
    </source>
</reference>
<dbReference type="NCBIfam" id="TIGR01488">
    <property type="entry name" value="HAD-SF-IB"/>
    <property type="match status" value="1"/>
</dbReference>
<gene>
    <name evidence="13" type="primary">LOC108568011</name>
</gene>
<dbReference type="GeneID" id="108568011"/>
<comment type="similarity">
    <text evidence="3">Belongs to the HAD-like hydrolase superfamily. SerB family.</text>
</comment>
<keyword evidence="8" id="KW-0378">Hydrolase</keyword>
<dbReference type="Gene3D" id="1.10.150.210">
    <property type="entry name" value="Phosphoserine phosphatase, domain 2"/>
    <property type="match status" value="1"/>
</dbReference>
<evidence type="ECO:0000256" key="2">
    <source>
        <dbReference type="ARBA" id="ARBA00005135"/>
    </source>
</evidence>
<dbReference type="SUPFAM" id="SSF56784">
    <property type="entry name" value="HAD-like"/>
    <property type="match status" value="1"/>
</dbReference>
<keyword evidence="6" id="KW-0028">Amino-acid biosynthesis</keyword>
<dbReference type="RefSeq" id="XP_017784341.1">
    <property type="nucleotide sequence ID" value="XM_017928852.1"/>
</dbReference>
<dbReference type="CDD" id="cd04309">
    <property type="entry name" value="HAD_PSP_eu"/>
    <property type="match status" value="1"/>
</dbReference>
<evidence type="ECO:0000256" key="4">
    <source>
        <dbReference type="ARBA" id="ARBA00012640"/>
    </source>
</evidence>
<evidence type="ECO:0000313" key="12">
    <source>
        <dbReference type="Proteomes" id="UP000695000"/>
    </source>
</evidence>
<keyword evidence="9" id="KW-0460">Magnesium</keyword>
<evidence type="ECO:0000313" key="13">
    <source>
        <dbReference type="RefSeq" id="XP_017784341.1"/>
    </source>
</evidence>
<name>A0ABM1NBZ1_NICVS</name>
<dbReference type="NCBIfam" id="TIGR00338">
    <property type="entry name" value="serB"/>
    <property type="match status" value="1"/>
</dbReference>
<dbReference type="Pfam" id="PF00702">
    <property type="entry name" value="Hydrolase"/>
    <property type="match status" value="1"/>
</dbReference>
<dbReference type="InterPro" id="IPR036412">
    <property type="entry name" value="HAD-like_sf"/>
</dbReference>
<evidence type="ECO:0000256" key="5">
    <source>
        <dbReference type="ARBA" id="ARBA00015196"/>
    </source>
</evidence>